<comment type="caution">
    <text evidence="1">The sequence shown here is derived from an EMBL/GenBank/DDBJ whole genome shotgun (WGS) entry which is preliminary data.</text>
</comment>
<organism evidence="1 2">
    <name type="scientific">Candidatus Jidaibacter acanthamoebae</name>
    <dbReference type="NCBI Taxonomy" id="86105"/>
    <lineage>
        <taxon>Bacteria</taxon>
        <taxon>Pseudomonadati</taxon>
        <taxon>Pseudomonadota</taxon>
        <taxon>Alphaproteobacteria</taxon>
        <taxon>Rickettsiales</taxon>
        <taxon>Candidatus Midichloriaceae</taxon>
        <taxon>Candidatus Jidaibacter</taxon>
    </lineage>
</organism>
<dbReference type="AlphaFoldDB" id="A0A0C1MQZ6"/>
<dbReference type="OrthoDB" id="9796789at2"/>
<dbReference type="STRING" id="86105.NF27_HS00190"/>
<dbReference type="RefSeq" id="WP_039458562.1">
    <property type="nucleotide sequence ID" value="NZ_JSWE01000186.1"/>
</dbReference>
<accession>A0A0C1MQZ6</accession>
<protein>
    <submittedName>
        <fullName evidence="1">Uncharacterized protein</fullName>
    </submittedName>
</protein>
<dbReference type="EMBL" id="JSWE01000186">
    <property type="protein sequence ID" value="KIE04432.1"/>
    <property type="molecule type" value="Genomic_DNA"/>
</dbReference>
<dbReference type="Proteomes" id="UP000031258">
    <property type="component" value="Unassembled WGS sequence"/>
</dbReference>
<dbReference type="Gene3D" id="1.20.1330.10">
    <property type="entry name" value="f41 fragment of flagellin, N-terminal domain"/>
    <property type="match status" value="1"/>
</dbReference>
<sequence>MTTSISFSSNTNIINSAKIDNNQDQSGSVLSGKEIHPPIEFKWVISDFVWDLSNEEVAKKTGEAIDAAIERVKALRSQINIKKFIYDSAAMEIENENVVLGVPDRSASGILEGLATVLGVPDRSASGILDGLIRMKELTMQAAMGSSSPNGRWYYHNKFEQLVDEQERLVKTVSANITFTSYSRYK</sequence>
<proteinExistence type="predicted"/>
<evidence type="ECO:0000313" key="2">
    <source>
        <dbReference type="Proteomes" id="UP000031258"/>
    </source>
</evidence>
<reference evidence="1 2" key="1">
    <citation type="submission" date="2014-11" db="EMBL/GenBank/DDBJ databases">
        <title>A Rickettsiales Symbiont of Amoebae With Ancient Features.</title>
        <authorList>
            <person name="Schulz F."/>
            <person name="Martijn J."/>
            <person name="Wascher F."/>
            <person name="Kostanjsek R."/>
            <person name="Ettema T.J."/>
            <person name="Horn M."/>
        </authorList>
    </citation>
    <scope>NUCLEOTIDE SEQUENCE [LARGE SCALE GENOMIC DNA]</scope>
    <source>
        <strain evidence="1 2">UWC36</strain>
    </source>
</reference>
<gene>
    <name evidence="1" type="ORF">NF27_HS00190</name>
</gene>
<name>A0A0C1MQZ6_9RICK</name>
<keyword evidence="2" id="KW-1185">Reference proteome</keyword>
<evidence type="ECO:0000313" key="1">
    <source>
        <dbReference type="EMBL" id="KIE04432.1"/>
    </source>
</evidence>